<keyword evidence="2" id="KW-0560">Oxidoreductase</keyword>
<protein>
    <submittedName>
        <fullName evidence="3">NAD(P)-dependent dehydrogenase (Short-subunit alcohol dehydrogenase family)</fullName>
    </submittedName>
</protein>
<dbReference type="InterPro" id="IPR002347">
    <property type="entry name" value="SDR_fam"/>
</dbReference>
<keyword evidence="4" id="KW-1185">Reference proteome</keyword>
<evidence type="ECO:0000256" key="1">
    <source>
        <dbReference type="ARBA" id="ARBA00006484"/>
    </source>
</evidence>
<organism evidence="3 4">
    <name type="scientific">Stackebrandtia albiflava</name>
    <dbReference type="NCBI Taxonomy" id="406432"/>
    <lineage>
        <taxon>Bacteria</taxon>
        <taxon>Bacillati</taxon>
        <taxon>Actinomycetota</taxon>
        <taxon>Actinomycetes</taxon>
        <taxon>Glycomycetales</taxon>
        <taxon>Glycomycetaceae</taxon>
        <taxon>Stackebrandtia</taxon>
    </lineage>
</organism>
<dbReference type="PROSITE" id="PS00061">
    <property type="entry name" value="ADH_SHORT"/>
    <property type="match status" value="1"/>
</dbReference>
<dbReference type="SUPFAM" id="SSF51735">
    <property type="entry name" value="NAD(P)-binding Rossmann-fold domains"/>
    <property type="match status" value="1"/>
</dbReference>
<dbReference type="Pfam" id="PF13561">
    <property type="entry name" value="adh_short_C2"/>
    <property type="match status" value="1"/>
</dbReference>
<dbReference type="GO" id="GO:0016616">
    <property type="term" value="F:oxidoreductase activity, acting on the CH-OH group of donors, NAD or NADP as acceptor"/>
    <property type="evidence" value="ECO:0007669"/>
    <property type="project" value="TreeGrafter"/>
</dbReference>
<dbReference type="InterPro" id="IPR020904">
    <property type="entry name" value="Sc_DH/Rdtase_CS"/>
</dbReference>
<dbReference type="PRINTS" id="PR00080">
    <property type="entry name" value="SDRFAMILY"/>
</dbReference>
<dbReference type="AlphaFoldDB" id="A0A562VDL6"/>
<sequence length="266" mass="27791">MDRFTGRRVLITGAARGIGLACARRLTSEGATVAVADIELDAATEAAETLPGAVPVECDVTDTESVTRAVAETVRRLGGLDVLVNNVGIAGPLGFESIDDQEWIRQTDPTLQGAARVTREAIPHLLGATGGGAVVSISSVNGMAAVGNLPYSAAKAGLINLTQNLAVAYGPRRRGSIDADHGWIRFNVVSPGTIRTRAWTHSPESLERMHRMARLYPMGRVGEPEDIAAAVAFLASPDAAWITGVNLPVEGGFLAGPATVMDTLTD</sequence>
<comment type="similarity">
    <text evidence="1">Belongs to the short-chain dehydrogenases/reductases (SDR) family.</text>
</comment>
<dbReference type="Gene3D" id="3.40.50.720">
    <property type="entry name" value="NAD(P)-binding Rossmann-like Domain"/>
    <property type="match status" value="1"/>
</dbReference>
<evidence type="ECO:0000313" key="3">
    <source>
        <dbReference type="EMBL" id="TWJ15955.1"/>
    </source>
</evidence>
<dbReference type="FunFam" id="3.40.50.720:FF:000084">
    <property type="entry name" value="Short-chain dehydrogenase reductase"/>
    <property type="match status" value="1"/>
</dbReference>
<name>A0A562VDL6_9ACTN</name>
<dbReference type="CDD" id="cd05233">
    <property type="entry name" value="SDR_c"/>
    <property type="match status" value="1"/>
</dbReference>
<accession>A0A562VDL6</accession>
<comment type="caution">
    <text evidence="3">The sequence shown here is derived from an EMBL/GenBank/DDBJ whole genome shotgun (WGS) entry which is preliminary data.</text>
</comment>
<dbReference type="PRINTS" id="PR00081">
    <property type="entry name" value="GDHRDH"/>
</dbReference>
<reference evidence="3 4" key="1">
    <citation type="journal article" date="2013" name="Stand. Genomic Sci.">
        <title>Genomic Encyclopedia of Type Strains, Phase I: The one thousand microbial genomes (KMG-I) project.</title>
        <authorList>
            <person name="Kyrpides N.C."/>
            <person name="Woyke T."/>
            <person name="Eisen J.A."/>
            <person name="Garrity G."/>
            <person name="Lilburn T.G."/>
            <person name="Beck B.J."/>
            <person name="Whitman W.B."/>
            <person name="Hugenholtz P."/>
            <person name="Klenk H.P."/>
        </authorList>
    </citation>
    <scope>NUCLEOTIDE SEQUENCE [LARGE SCALE GENOMIC DNA]</scope>
    <source>
        <strain evidence="3 4">DSM 45044</strain>
    </source>
</reference>
<dbReference type="InterPro" id="IPR036291">
    <property type="entry name" value="NAD(P)-bd_dom_sf"/>
</dbReference>
<gene>
    <name evidence="3" type="ORF">LX16_1675</name>
</gene>
<proteinExistence type="inferred from homology"/>
<dbReference type="Proteomes" id="UP000321617">
    <property type="component" value="Unassembled WGS sequence"/>
</dbReference>
<dbReference type="EMBL" id="VLLL01000005">
    <property type="protein sequence ID" value="TWJ15955.1"/>
    <property type="molecule type" value="Genomic_DNA"/>
</dbReference>
<dbReference type="PANTHER" id="PTHR42760">
    <property type="entry name" value="SHORT-CHAIN DEHYDROGENASES/REDUCTASES FAMILY MEMBER"/>
    <property type="match status" value="1"/>
</dbReference>
<dbReference type="RefSeq" id="WP_147135516.1">
    <property type="nucleotide sequence ID" value="NZ_BAABIJ010000001.1"/>
</dbReference>
<evidence type="ECO:0000313" key="4">
    <source>
        <dbReference type="Proteomes" id="UP000321617"/>
    </source>
</evidence>
<evidence type="ECO:0000256" key="2">
    <source>
        <dbReference type="ARBA" id="ARBA00023002"/>
    </source>
</evidence>
<dbReference type="OrthoDB" id="9789398at2"/>